<feature type="compositionally biased region" description="Low complexity" evidence="1">
    <location>
        <begin position="634"/>
        <end position="646"/>
    </location>
</feature>
<dbReference type="KEGG" id="aalt:CC77DRAFT_1047918"/>
<name>A0A177DUS9_ALTAL</name>
<evidence type="ECO:0000313" key="2">
    <source>
        <dbReference type="EMBL" id="OAG22921.1"/>
    </source>
</evidence>
<feature type="region of interest" description="Disordered" evidence="1">
    <location>
        <begin position="355"/>
        <end position="564"/>
    </location>
</feature>
<feature type="compositionally biased region" description="Low complexity" evidence="1">
    <location>
        <begin position="658"/>
        <end position="690"/>
    </location>
</feature>
<sequence>MRVTRARAQQASDDAPDATERAPLEQISSNASPKHAHYEQEDLPPKTPAKTPAKTPGRKTKGKGRAQKGKKGRAAEEEEEEEQTGAAHEEEQAADEAPTNKATGDQVSNNAPDGATQVPTNDERPVTPPPTVRRTRRQLAMLQEEAKQAQLSAQSQEPEPVAEVPATIEKTLDEHKAVDTSSEDTTAGAEQVQAESLSEEPIQGAQLPAAAESVEEAQNVPIEEETPQEVTETVEATHAAPVPQIEEPQSEEPVVEATVTEAISENQSPVSEAEPPAPSVQVSSEPEPKTLAAERPSEDAVTPLKSHTSSRRTSRSPSKSPMRLEESFEAIDALEEALENVTSVTRFDHANEVMSPQKAEFPKTATTQIMRSKTPIKAPVPTQAPAAKISRTPSVAAPKSMKPVKSSIARASSVRTAPGKDGRVGSTETVDYLALKRRPISMSFPTPAPPPKGRAPTKPTFQLSSNDTVARLKAQKEDRQKREAECGVSKIRPVSMPPLPKSTKPLTKPAFQLPGERIAEKLKAQKEERQRREAEVPQQQAPKQRPVSISMAPHAKSTKAPTKATFELPGSAVAEKLRIKREERLKRMEEAEAAKKEAALKARQAPVRKPVAVPIRQQPGITIAPPQPQIQRVSSLASKHSSMSLSQPGVTIAPPQPQQESQRSSSLASKRSSMSLSQPLSQSRSTSTSSANRNSVIVPKAVVTPVDAAQQKLKGREVFNRDRMEKEARERERKEKEEAAKRARAEAAERGRIASREWAERQRKKMMGA</sequence>
<dbReference type="GeneID" id="29113098"/>
<evidence type="ECO:0000256" key="1">
    <source>
        <dbReference type="SAM" id="MobiDB-lite"/>
    </source>
</evidence>
<feature type="compositionally biased region" description="Basic and acidic residues" evidence="1">
    <location>
        <begin position="517"/>
        <end position="535"/>
    </location>
</feature>
<feature type="compositionally biased region" description="Basic and acidic residues" evidence="1">
    <location>
        <begin position="714"/>
        <end position="761"/>
    </location>
</feature>
<feature type="region of interest" description="Disordered" evidence="1">
    <location>
        <begin position="1"/>
        <end position="327"/>
    </location>
</feature>
<protein>
    <submittedName>
        <fullName evidence="2">Uncharacterized protein</fullName>
    </submittedName>
</protein>
<feature type="compositionally biased region" description="Polar residues" evidence="1">
    <location>
        <begin position="100"/>
        <end position="111"/>
    </location>
</feature>
<feature type="compositionally biased region" description="Basic and acidic residues" evidence="1">
    <location>
        <begin position="587"/>
        <end position="600"/>
    </location>
</feature>
<feature type="region of interest" description="Disordered" evidence="1">
    <location>
        <begin position="587"/>
        <end position="769"/>
    </location>
</feature>
<dbReference type="AlphaFoldDB" id="A0A177DUS9"/>
<dbReference type="VEuPathDB" id="FungiDB:CC77DRAFT_1047918"/>
<dbReference type="Proteomes" id="UP000077248">
    <property type="component" value="Unassembled WGS sequence"/>
</dbReference>
<organism evidence="2 3">
    <name type="scientific">Alternaria alternata</name>
    <name type="common">Alternaria rot fungus</name>
    <name type="synonym">Torula alternata</name>
    <dbReference type="NCBI Taxonomy" id="5599"/>
    <lineage>
        <taxon>Eukaryota</taxon>
        <taxon>Fungi</taxon>
        <taxon>Dikarya</taxon>
        <taxon>Ascomycota</taxon>
        <taxon>Pezizomycotina</taxon>
        <taxon>Dothideomycetes</taxon>
        <taxon>Pleosporomycetidae</taxon>
        <taxon>Pleosporales</taxon>
        <taxon>Pleosporineae</taxon>
        <taxon>Pleosporaceae</taxon>
        <taxon>Alternaria</taxon>
        <taxon>Alternaria sect. Alternaria</taxon>
        <taxon>Alternaria alternata complex</taxon>
    </lineage>
</organism>
<dbReference type="RefSeq" id="XP_018388342.1">
    <property type="nucleotide sequence ID" value="XM_018527504.1"/>
</dbReference>
<dbReference type="OMA" id="APTKANF"/>
<feature type="compositionally biased region" description="Basic residues" evidence="1">
    <location>
        <begin position="56"/>
        <end position="72"/>
    </location>
</feature>
<accession>A0A177DUS9</accession>
<dbReference type="EMBL" id="KV441473">
    <property type="protein sequence ID" value="OAG22921.1"/>
    <property type="molecule type" value="Genomic_DNA"/>
</dbReference>
<proteinExistence type="predicted"/>
<evidence type="ECO:0000313" key="3">
    <source>
        <dbReference type="Proteomes" id="UP000077248"/>
    </source>
</evidence>
<feature type="compositionally biased region" description="Low complexity" evidence="1">
    <location>
        <begin position="255"/>
        <end position="274"/>
    </location>
</feature>
<keyword evidence="3" id="KW-1185">Reference proteome</keyword>
<feature type="compositionally biased region" description="Basic and acidic residues" evidence="1">
    <location>
        <begin position="474"/>
        <end position="485"/>
    </location>
</feature>
<reference evidence="2 3" key="1">
    <citation type="submission" date="2016-05" db="EMBL/GenBank/DDBJ databases">
        <title>Comparative analysis of secretome profiles of manganese(II)-oxidizing ascomycete fungi.</title>
        <authorList>
            <consortium name="DOE Joint Genome Institute"/>
            <person name="Zeiner C.A."/>
            <person name="Purvine S.O."/>
            <person name="Zink E.M."/>
            <person name="Wu S."/>
            <person name="Pasa-Tolic L."/>
            <person name="Chaput D.L."/>
            <person name="Haridas S."/>
            <person name="Grigoriev I.V."/>
            <person name="Santelli C.M."/>
            <person name="Hansel C.M."/>
        </authorList>
    </citation>
    <scope>NUCLEOTIDE SEQUENCE [LARGE SCALE GENOMIC DNA]</scope>
    <source>
        <strain evidence="2 3">SRC1lrK2f</strain>
    </source>
</reference>
<gene>
    <name evidence="2" type="ORF">CC77DRAFT_1047918</name>
</gene>